<proteinExistence type="predicted"/>
<comment type="caution">
    <text evidence="2">The sequence shown here is derived from an EMBL/GenBank/DDBJ whole genome shotgun (WGS) entry which is preliminary data.</text>
</comment>
<feature type="compositionally biased region" description="Basic and acidic residues" evidence="1">
    <location>
        <begin position="71"/>
        <end position="89"/>
    </location>
</feature>
<feature type="compositionally biased region" description="Basic and acidic residues" evidence="1">
    <location>
        <begin position="48"/>
        <end position="58"/>
    </location>
</feature>
<dbReference type="Proteomes" id="UP000712600">
    <property type="component" value="Unassembled WGS sequence"/>
</dbReference>
<sequence length="112" mass="12823">MKNEHWSSLASPTEGRGRGFTYPRSQTRKRRRRWANAGLSTWVPLPTRTERELRRRSDAGSSRASLCRQSDAGRRTRDRLPARTERDSIDGLTRGNQLKLSLVISTRVASFP</sequence>
<reference evidence="2" key="1">
    <citation type="submission" date="2019-12" db="EMBL/GenBank/DDBJ databases">
        <title>Genome sequencing and annotation of Brassica cretica.</title>
        <authorList>
            <person name="Studholme D.J."/>
            <person name="Sarris P."/>
        </authorList>
    </citation>
    <scope>NUCLEOTIDE SEQUENCE</scope>
    <source>
        <strain evidence="2">PFS-109/04</strain>
        <tissue evidence="2">Leaf</tissue>
    </source>
</reference>
<protein>
    <submittedName>
        <fullName evidence="2">Uncharacterized protein</fullName>
    </submittedName>
</protein>
<organism evidence="2 3">
    <name type="scientific">Brassica cretica</name>
    <name type="common">Mustard</name>
    <dbReference type="NCBI Taxonomy" id="69181"/>
    <lineage>
        <taxon>Eukaryota</taxon>
        <taxon>Viridiplantae</taxon>
        <taxon>Streptophyta</taxon>
        <taxon>Embryophyta</taxon>
        <taxon>Tracheophyta</taxon>
        <taxon>Spermatophyta</taxon>
        <taxon>Magnoliopsida</taxon>
        <taxon>eudicotyledons</taxon>
        <taxon>Gunneridae</taxon>
        <taxon>Pentapetalae</taxon>
        <taxon>rosids</taxon>
        <taxon>malvids</taxon>
        <taxon>Brassicales</taxon>
        <taxon>Brassicaceae</taxon>
        <taxon>Brassiceae</taxon>
        <taxon>Brassica</taxon>
    </lineage>
</organism>
<feature type="region of interest" description="Disordered" evidence="1">
    <location>
        <begin position="1"/>
        <end position="90"/>
    </location>
</feature>
<accession>A0A8S9N6U2</accession>
<feature type="compositionally biased region" description="Polar residues" evidence="1">
    <location>
        <begin position="1"/>
        <end position="11"/>
    </location>
</feature>
<gene>
    <name evidence="2" type="ORF">F2Q69_00055181</name>
</gene>
<dbReference type="AlphaFoldDB" id="A0A8S9N6U2"/>
<evidence type="ECO:0000256" key="1">
    <source>
        <dbReference type="SAM" id="MobiDB-lite"/>
    </source>
</evidence>
<dbReference type="EMBL" id="QGKX02002183">
    <property type="protein sequence ID" value="KAF3489209.1"/>
    <property type="molecule type" value="Genomic_DNA"/>
</dbReference>
<evidence type="ECO:0000313" key="3">
    <source>
        <dbReference type="Proteomes" id="UP000712600"/>
    </source>
</evidence>
<name>A0A8S9N6U2_BRACR</name>
<evidence type="ECO:0000313" key="2">
    <source>
        <dbReference type="EMBL" id="KAF3489209.1"/>
    </source>
</evidence>